<dbReference type="Gene3D" id="3.90.79.10">
    <property type="entry name" value="Nucleoside Triphosphate Pyrophosphohydrolase"/>
    <property type="match status" value="1"/>
</dbReference>
<dbReference type="SUPFAM" id="SSF55811">
    <property type="entry name" value="Nudix"/>
    <property type="match status" value="1"/>
</dbReference>
<name>A0A3M8DQ88_9BACL</name>
<evidence type="ECO:0000313" key="4">
    <source>
        <dbReference type="EMBL" id="RNB90242.1"/>
    </source>
</evidence>
<organism evidence="4 5">
    <name type="scientific">Brevibacillus fluminis</name>
    <dbReference type="NCBI Taxonomy" id="511487"/>
    <lineage>
        <taxon>Bacteria</taxon>
        <taxon>Bacillati</taxon>
        <taxon>Bacillota</taxon>
        <taxon>Bacilli</taxon>
        <taxon>Bacillales</taxon>
        <taxon>Paenibacillaceae</taxon>
        <taxon>Brevibacillus</taxon>
    </lineage>
</organism>
<dbReference type="PROSITE" id="PS00893">
    <property type="entry name" value="NUDIX_BOX"/>
    <property type="match status" value="1"/>
</dbReference>
<accession>A0A3M8DQ88</accession>
<dbReference type="Proteomes" id="UP000271031">
    <property type="component" value="Unassembled WGS sequence"/>
</dbReference>
<dbReference type="Pfam" id="PF00293">
    <property type="entry name" value="NUDIX"/>
    <property type="match status" value="1"/>
</dbReference>
<sequence length="156" mass="17795">MNDYIKTMRKLVGTETLVTVGCGAIIEDEKGRILLQRRKDQNNWCLPGGVMEIGETFLETVIREVEEETNLVIYQPELFGIYSGPSCFKEYPNGDKVFSVQVIFRVKQYSGDLKQEGPESFEHTFFLNNELPSPLNSNQAAFILDWAENRAIPVIK</sequence>
<dbReference type="PANTHER" id="PTHR43046:SF2">
    <property type="entry name" value="8-OXO-DGTP DIPHOSPHATASE-RELATED"/>
    <property type="match status" value="1"/>
</dbReference>
<protein>
    <submittedName>
        <fullName evidence="4">NUDIX domain-containing protein</fullName>
    </submittedName>
</protein>
<dbReference type="InterPro" id="IPR015797">
    <property type="entry name" value="NUDIX_hydrolase-like_dom_sf"/>
</dbReference>
<dbReference type="InterPro" id="IPR020084">
    <property type="entry name" value="NUDIX_hydrolase_CS"/>
</dbReference>
<evidence type="ECO:0000313" key="5">
    <source>
        <dbReference type="Proteomes" id="UP000271031"/>
    </source>
</evidence>
<reference evidence="4 5" key="1">
    <citation type="submission" date="2018-10" db="EMBL/GenBank/DDBJ databases">
        <title>Phylogenomics of Brevibacillus.</title>
        <authorList>
            <person name="Dunlap C."/>
        </authorList>
    </citation>
    <scope>NUCLEOTIDE SEQUENCE [LARGE SCALE GENOMIC DNA]</scope>
    <source>
        <strain evidence="4 5">JCM 15716</strain>
    </source>
</reference>
<dbReference type="OrthoDB" id="9787476at2"/>
<evidence type="ECO:0000256" key="1">
    <source>
        <dbReference type="ARBA" id="ARBA00001946"/>
    </source>
</evidence>
<evidence type="ECO:0000259" key="3">
    <source>
        <dbReference type="PROSITE" id="PS51462"/>
    </source>
</evidence>
<dbReference type="EMBL" id="RHHQ01000007">
    <property type="protein sequence ID" value="RNB90242.1"/>
    <property type="molecule type" value="Genomic_DNA"/>
</dbReference>
<dbReference type="AlphaFoldDB" id="A0A3M8DQ88"/>
<dbReference type="RefSeq" id="WP_122917170.1">
    <property type="nucleotide sequence ID" value="NZ_RHHQ01000007.1"/>
</dbReference>
<comment type="cofactor">
    <cofactor evidence="1">
        <name>Mg(2+)</name>
        <dbReference type="ChEBI" id="CHEBI:18420"/>
    </cofactor>
</comment>
<keyword evidence="2" id="KW-0378">Hydrolase</keyword>
<gene>
    <name evidence="4" type="ORF">EDM56_06885</name>
</gene>
<dbReference type="GO" id="GO:0016787">
    <property type="term" value="F:hydrolase activity"/>
    <property type="evidence" value="ECO:0007669"/>
    <property type="project" value="UniProtKB-KW"/>
</dbReference>
<dbReference type="CDD" id="cd04677">
    <property type="entry name" value="NUDIX_Hydrolase"/>
    <property type="match status" value="1"/>
</dbReference>
<dbReference type="InterPro" id="IPR000086">
    <property type="entry name" value="NUDIX_hydrolase_dom"/>
</dbReference>
<proteinExistence type="predicted"/>
<evidence type="ECO:0000256" key="2">
    <source>
        <dbReference type="ARBA" id="ARBA00022801"/>
    </source>
</evidence>
<feature type="domain" description="Nudix hydrolase" evidence="3">
    <location>
        <begin position="17"/>
        <end position="148"/>
    </location>
</feature>
<keyword evidence="5" id="KW-1185">Reference proteome</keyword>
<dbReference type="PROSITE" id="PS51462">
    <property type="entry name" value="NUDIX"/>
    <property type="match status" value="1"/>
</dbReference>
<dbReference type="PANTHER" id="PTHR43046">
    <property type="entry name" value="GDP-MANNOSE MANNOSYL HYDROLASE"/>
    <property type="match status" value="1"/>
</dbReference>
<comment type="caution">
    <text evidence="4">The sequence shown here is derived from an EMBL/GenBank/DDBJ whole genome shotgun (WGS) entry which is preliminary data.</text>
</comment>